<accession>C8P744</accession>
<dbReference type="GO" id="GO:0005524">
    <property type="term" value="F:ATP binding"/>
    <property type="evidence" value="ECO:0007669"/>
    <property type="project" value="UniProtKB-KW"/>
</dbReference>
<keyword evidence="1 6" id="KW-0963">Cytoplasm</keyword>
<dbReference type="GO" id="GO:0005737">
    <property type="term" value="C:cytoplasm"/>
    <property type="evidence" value="ECO:0007669"/>
    <property type="project" value="UniProtKB-SubCell"/>
</dbReference>
<dbReference type="InterPro" id="IPR004753">
    <property type="entry name" value="MreB"/>
</dbReference>
<dbReference type="AlphaFoldDB" id="C8P744"/>
<dbReference type="PANTHER" id="PTHR42749">
    <property type="entry name" value="CELL SHAPE-DETERMINING PROTEIN MREB"/>
    <property type="match status" value="1"/>
</dbReference>
<keyword evidence="3 6" id="KW-0067">ATP-binding</keyword>
<keyword evidence="2 6" id="KW-0547">Nucleotide-binding</keyword>
<feature type="binding site" evidence="6">
    <location>
        <begin position="236"/>
        <end position="239"/>
    </location>
    <ligand>
        <name>ATP</name>
        <dbReference type="ChEBI" id="CHEBI:30616"/>
    </ligand>
</feature>
<dbReference type="CDD" id="cd10225">
    <property type="entry name" value="ASKHA_NBD_MreB-like"/>
    <property type="match status" value="1"/>
</dbReference>
<evidence type="ECO:0000313" key="8">
    <source>
        <dbReference type="Proteomes" id="UP000003675"/>
    </source>
</evidence>
<dbReference type="GO" id="GO:0000902">
    <property type="term" value="P:cell morphogenesis"/>
    <property type="evidence" value="ECO:0007669"/>
    <property type="project" value="InterPro"/>
</dbReference>
<comment type="caution">
    <text evidence="7">The sequence shown here is derived from an EMBL/GenBank/DDBJ whole genome shotgun (WGS) entry which is preliminary data.</text>
</comment>
<dbReference type="Pfam" id="PF06723">
    <property type="entry name" value="MreB_Mbl"/>
    <property type="match status" value="1"/>
</dbReference>
<dbReference type="InterPro" id="IPR056546">
    <property type="entry name" value="MreB_MamK-like"/>
</dbReference>
<dbReference type="Gene3D" id="3.30.420.40">
    <property type="match status" value="2"/>
</dbReference>
<feature type="binding site" evidence="6">
    <location>
        <begin position="45"/>
        <end position="47"/>
    </location>
    <ligand>
        <name>ATP</name>
        <dbReference type="ChEBI" id="CHEBI:30616"/>
    </ligand>
</feature>
<comment type="similarity">
    <text evidence="5 6">Belongs to the FtsA/MreB family.</text>
</comment>
<protein>
    <recommendedName>
        <fullName evidence="6">Cell shape-determining protein MreB</fullName>
    </recommendedName>
</protein>
<evidence type="ECO:0000313" key="7">
    <source>
        <dbReference type="EMBL" id="EEW53704.1"/>
    </source>
</evidence>
<comment type="subcellular location">
    <subcellularLocation>
        <location evidence="6">Cytoplasm</location>
    </subcellularLocation>
    <text evidence="6">Membrane-associated.</text>
</comment>
<evidence type="ECO:0000256" key="1">
    <source>
        <dbReference type="ARBA" id="ARBA00022490"/>
    </source>
</evidence>
<dbReference type="SUPFAM" id="SSF53067">
    <property type="entry name" value="Actin-like ATPase domain"/>
    <property type="match status" value="2"/>
</dbReference>
<dbReference type="HAMAP" id="MF_02207">
    <property type="entry name" value="MreB"/>
    <property type="match status" value="1"/>
</dbReference>
<dbReference type="NCBIfam" id="TIGR00904">
    <property type="entry name" value="mreB"/>
    <property type="match status" value="1"/>
</dbReference>
<name>C8P744_9LACO</name>
<feature type="binding site" evidence="6">
    <location>
        <begin position="318"/>
        <end position="321"/>
    </location>
    <ligand>
        <name>ATP</name>
        <dbReference type="ChEBI" id="CHEBI:30616"/>
    </ligand>
</feature>
<evidence type="ECO:0000256" key="2">
    <source>
        <dbReference type="ARBA" id="ARBA00022741"/>
    </source>
</evidence>
<comment type="subunit">
    <text evidence="6">Forms polymers.</text>
</comment>
<reference evidence="7 8" key="1">
    <citation type="submission" date="2009-09" db="EMBL/GenBank/DDBJ databases">
        <authorList>
            <person name="Qin X."/>
            <person name="Bachman B."/>
            <person name="Battles P."/>
            <person name="Bell A."/>
            <person name="Bess C."/>
            <person name="Bickham C."/>
            <person name="Chaboub L."/>
            <person name="Chen D."/>
            <person name="Coyle M."/>
            <person name="Deiros D.R."/>
            <person name="Dinh H."/>
            <person name="Forbes L."/>
            <person name="Fowler G."/>
            <person name="Francisco L."/>
            <person name="Fu Q."/>
            <person name="Gubbala S."/>
            <person name="Hale W."/>
            <person name="Han Y."/>
            <person name="Hemphill L."/>
            <person name="Highlander S.K."/>
            <person name="Hirani K."/>
            <person name="Hogues M."/>
            <person name="Jackson L."/>
            <person name="Jakkamsetti A."/>
            <person name="Javaid M."/>
            <person name="Jiang H."/>
            <person name="Korchina V."/>
            <person name="Kovar C."/>
            <person name="Lara F."/>
            <person name="Lee S."/>
            <person name="Mata R."/>
            <person name="Mathew T."/>
            <person name="Moen C."/>
            <person name="Morales K."/>
            <person name="Munidasa M."/>
            <person name="Nazareth L."/>
            <person name="Ngo R."/>
            <person name="Nguyen L."/>
            <person name="Okwuonu G."/>
            <person name="Ongeri F."/>
            <person name="Patil S."/>
            <person name="Petrosino J."/>
            <person name="Pham C."/>
            <person name="Pham P."/>
            <person name="Pu L.-L."/>
            <person name="Puazo M."/>
            <person name="Raj R."/>
            <person name="Reid J."/>
            <person name="Rouhana J."/>
            <person name="Saada N."/>
            <person name="Shang Y."/>
            <person name="Simmons D."/>
            <person name="Thornton R."/>
            <person name="Warren J."/>
            <person name="Weissenberger G."/>
            <person name="Zhang J."/>
            <person name="Zhang L."/>
            <person name="Zhou C."/>
            <person name="Zhu D."/>
            <person name="Muzny D."/>
            <person name="Worley K."/>
            <person name="Gibbs R."/>
        </authorList>
    </citation>
    <scope>NUCLEOTIDE SEQUENCE [LARGE SCALE GENOMIC DNA]</scope>
    <source>
        <strain evidence="7 8">DSM 16041</strain>
    </source>
</reference>
<dbReference type="eggNOG" id="COG1077">
    <property type="taxonomic scope" value="Bacteria"/>
</dbReference>
<evidence type="ECO:0000256" key="4">
    <source>
        <dbReference type="ARBA" id="ARBA00022960"/>
    </source>
</evidence>
<proteinExistence type="inferred from homology"/>
<evidence type="ECO:0000256" key="6">
    <source>
        <dbReference type="HAMAP-Rule" id="MF_02207"/>
    </source>
</evidence>
<dbReference type="HOGENOM" id="CLU_052037_0_0_9"/>
<dbReference type="GO" id="GO:0008360">
    <property type="term" value="P:regulation of cell shape"/>
    <property type="evidence" value="ECO:0007669"/>
    <property type="project" value="UniProtKB-UniRule"/>
</dbReference>
<evidence type="ECO:0000256" key="3">
    <source>
        <dbReference type="ARBA" id="ARBA00022840"/>
    </source>
</evidence>
<dbReference type="NCBIfam" id="NF010539">
    <property type="entry name" value="PRK13927.1"/>
    <property type="match status" value="1"/>
</dbReference>
<comment type="function">
    <text evidence="6">Forms membrane-associated dynamic filaments that are essential for cell shape determination. Acts by regulating cell wall synthesis and cell elongation, and thus cell shape. A feedback loop between cell geometry and MreB localization may maintain elongated cell shape by targeting cell wall growth to regions of negative cell wall curvature.</text>
</comment>
<sequence length="363" mass="38599">MFVCNPWLWYNIHDIEFKRLLVLKTKGRNRVLGIGTKNLGIDLGTANTIVYLEGKGIVLREPSVVARNAKSNEVISVGSDARDMIGRTPESIVAIRPMKDGVIADYDTTVAMMKYYINKALGNGNGKPYVMVCVPSGITEVEKRAVIDATRVAGARDAYVIEEPFAAAIGAGLPVMDPTGSMVVDIGGGTTDVATISLGGIVSSRSIRMAGDKMNDAIAQYVRQNMNLLIGERTAEKLKWDVGSASVESAKEMGTTEVRGRDLVTGLPKTMEVSAVDVSTALQDVVENIINAIKGTLEETSPEIAADVIDHGIVLTGGGALLKHLPDVIADATKVPVFIANDPLDCVAIGTGESLKSIDVMKK</sequence>
<dbReference type="Proteomes" id="UP000003675">
    <property type="component" value="Unassembled WGS sequence"/>
</dbReference>
<dbReference type="EMBL" id="ACLL01000026">
    <property type="protein sequence ID" value="EEW53704.1"/>
    <property type="molecule type" value="Genomic_DNA"/>
</dbReference>
<dbReference type="PANTHER" id="PTHR42749:SF1">
    <property type="entry name" value="CELL SHAPE-DETERMINING PROTEIN MREB"/>
    <property type="match status" value="1"/>
</dbReference>
<feature type="binding site" evidence="6">
    <location>
        <begin position="188"/>
        <end position="190"/>
    </location>
    <ligand>
        <name>ATP</name>
        <dbReference type="ChEBI" id="CHEBI:30616"/>
    </ligand>
</feature>
<keyword evidence="4 6" id="KW-0133">Cell shape</keyword>
<gene>
    <name evidence="6 7" type="primary">mreB</name>
    <name evidence="7" type="ORF">HMPREF0494_1138</name>
</gene>
<dbReference type="InterPro" id="IPR043129">
    <property type="entry name" value="ATPase_NBD"/>
</dbReference>
<dbReference type="STRING" id="525309.HMPREF0494_1138"/>
<evidence type="ECO:0000256" key="5">
    <source>
        <dbReference type="ARBA" id="ARBA00023458"/>
    </source>
</evidence>
<organism evidence="7 8">
    <name type="scientific">Limosilactobacillus antri DSM 16041</name>
    <dbReference type="NCBI Taxonomy" id="525309"/>
    <lineage>
        <taxon>Bacteria</taxon>
        <taxon>Bacillati</taxon>
        <taxon>Bacillota</taxon>
        <taxon>Bacilli</taxon>
        <taxon>Lactobacillales</taxon>
        <taxon>Lactobacillaceae</taxon>
        <taxon>Limosilactobacillus</taxon>
    </lineage>
</organism>
<dbReference type="PRINTS" id="PR01652">
    <property type="entry name" value="SHAPEPROTEIN"/>
</dbReference>